<feature type="region of interest" description="Disordered" evidence="1">
    <location>
        <begin position="58"/>
        <end position="83"/>
    </location>
</feature>
<keyword evidence="2" id="KW-0548">Nucleotidyltransferase</keyword>
<reference evidence="2" key="1">
    <citation type="journal article" date="2019" name="Sci. Rep.">
        <title>Draft genome of Tanacetum cinerariifolium, the natural source of mosquito coil.</title>
        <authorList>
            <person name="Yamashiro T."/>
            <person name="Shiraishi A."/>
            <person name="Satake H."/>
            <person name="Nakayama K."/>
        </authorList>
    </citation>
    <scope>NUCLEOTIDE SEQUENCE</scope>
</reference>
<organism evidence="2">
    <name type="scientific">Tanacetum cinerariifolium</name>
    <name type="common">Dalmatian daisy</name>
    <name type="synonym">Chrysanthemum cinerariifolium</name>
    <dbReference type="NCBI Taxonomy" id="118510"/>
    <lineage>
        <taxon>Eukaryota</taxon>
        <taxon>Viridiplantae</taxon>
        <taxon>Streptophyta</taxon>
        <taxon>Embryophyta</taxon>
        <taxon>Tracheophyta</taxon>
        <taxon>Spermatophyta</taxon>
        <taxon>Magnoliopsida</taxon>
        <taxon>eudicotyledons</taxon>
        <taxon>Gunneridae</taxon>
        <taxon>Pentapetalae</taxon>
        <taxon>asterids</taxon>
        <taxon>campanulids</taxon>
        <taxon>Asterales</taxon>
        <taxon>Asteraceae</taxon>
        <taxon>Asteroideae</taxon>
        <taxon>Anthemideae</taxon>
        <taxon>Anthemidinae</taxon>
        <taxon>Tanacetum</taxon>
    </lineage>
</organism>
<gene>
    <name evidence="2" type="ORF">Tci_009343</name>
</gene>
<proteinExistence type="predicted"/>
<dbReference type="GO" id="GO:0003964">
    <property type="term" value="F:RNA-directed DNA polymerase activity"/>
    <property type="evidence" value="ECO:0007669"/>
    <property type="project" value="UniProtKB-KW"/>
</dbReference>
<protein>
    <submittedName>
        <fullName evidence="2">Reverse transcriptase domain-containing protein</fullName>
    </submittedName>
</protein>
<feature type="compositionally biased region" description="Basic and acidic residues" evidence="1">
    <location>
        <begin position="271"/>
        <end position="288"/>
    </location>
</feature>
<accession>A0A6L2JNB2</accession>
<keyword evidence="2" id="KW-0695">RNA-directed DNA polymerase</keyword>
<feature type="compositionally biased region" description="Basic and acidic residues" evidence="1">
    <location>
        <begin position="67"/>
        <end position="83"/>
    </location>
</feature>
<evidence type="ECO:0000313" key="2">
    <source>
        <dbReference type="EMBL" id="GEU37365.1"/>
    </source>
</evidence>
<dbReference type="EMBL" id="BKCJ010000920">
    <property type="protein sequence ID" value="GEU37365.1"/>
    <property type="molecule type" value="Genomic_DNA"/>
</dbReference>
<keyword evidence="2" id="KW-0808">Transferase</keyword>
<dbReference type="AlphaFoldDB" id="A0A6L2JNB2"/>
<comment type="caution">
    <text evidence="2">The sequence shown here is derived from an EMBL/GenBank/DDBJ whole genome shotgun (WGS) entry which is preliminary data.</text>
</comment>
<name>A0A6L2JNB2_TANCI</name>
<feature type="region of interest" description="Disordered" evidence="1">
    <location>
        <begin position="1"/>
        <end position="29"/>
    </location>
</feature>
<sequence length="495" mass="56930">MTCPTSESITPVNQVTRNDDNPNNSPSLQDQILDHVSLLKSLIKKHNERPETLIEPIHLSFGDEDGSDKRKGVDKGSKDAEDEDLQKPYKEILSFMGATNQEEWQIPVWCRMHQKMLGGSIRGWFDHLPNGCIDNWADLLEKITEMFALRRRCFKDPIEVSKIIQRDNETLADFKERWMDEMSYIQDVLENKRRRGLDERTNNLPPIPANDVLDESLIVESEVEGLTEIRDLRDVSSTIHAMMKFPTLRGIATLVAQTASVFKCRRLEEKRTVQEEKDKEKKPKRQENPKGGSPRQPNILGTESHDQDAVLQRMPTSIDKPSKGQHGPQKRRVLGTKKSMTVMKEVEEWVKVGIMYTKDTIKSRCLKKMRRRMPCILINGPIVTLRCRSSLKTLVPHTIEDQYEVKPEEMFIHRRGWKALGLYVTDQPIKQIINKLEIFEKLAKYAVGLGAYYITYIPLNAVKGQVLVDFLNETPIATKHMEICSLTGEEANLEE</sequence>
<feature type="region of interest" description="Disordered" evidence="1">
    <location>
        <begin position="316"/>
        <end position="336"/>
    </location>
</feature>
<feature type="region of interest" description="Disordered" evidence="1">
    <location>
        <begin position="271"/>
        <end position="303"/>
    </location>
</feature>
<evidence type="ECO:0000256" key="1">
    <source>
        <dbReference type="SAM" id="MobiDB-lite"/>
    </source>
</evidence>